<keyword evidence="1" id="KW-0472">Membrane</keyword>
<accession>A0A1I7WQ23</accession>
<sequence>MRSSAIQNSLNQEISRYSSSEQRNGSIAKYTAREFVYSSATFLEYIYWLLSEVSFTIARIPLCSIDLILYSNLIYIFIYFLNLYLHLHLQYLSSIMMSARRQPSVKETRIFFEQLGQTTDVKLRRSNVPSPPYRTRPVSVAAVSSYEIQINSVFYVLLPHLQPCLHLLLHPQD</sequence>
<feature type="transmembrane region" description="Helical" evidence="1">
    <location>
        <begin position="68"/>
        <end position="87"/>
    </location>
</feature>
<name>A0A1I7WQ23_HETBA</name>
<protein>
    <submittedName>
        <fullName evidence="3">RRM domain-containing protein</fullName>
    </submittedName>
</protein>
<feature type="transmembrane region" description="Helical" evidence="1">
    <location>
        <begin position="42"/>
        <end position="62"/>
    </location>
</feature>
<evidence type="ECO:0000256" key="1">
    <source>
        <dbReference type="SAM" id="Phobius"/>
    </source>
</evidence>
<organism evidence="2 3">
    <name type="scientific">Heterorhabditis bacteriophora</name>
    <name type="common">Entomopathogenic nematode worm</name>
    <dbReference type="NCBI Taxonomy" id="37862"/>
    <lineage>
        <taxon>Eukaryota</taxon>
        <taxon>Metazoa</taxon>
        <taxon>Ecdysozoa</taxon>
        <taxon>Nematoda</taxon>
        <taxon>Chromadorea</taxon>
        <taxon>Rhabditida</taxon>
        <taxon>Rhabditina</taxon>
        <taxon>Rhabditomorpha</taxon>
        <taxon>Strongyloidea</taxon>
        <taxon>Heterorhabditidae</taxon>
        <taxon>Heterorhabditis</taxon>
    </lineage>
</organism>
<evidence type="ECO:0000313" key="2">
    <source>
        <dbReference type="Proteomes" id="UP000095283"/>
    </source>
</evidence>
<dbReference type="AlphaFoldDB" id="A0A1I7WQ23"/>
<reference evidence="3" key="1">
    <citation type="submission" date="2016-11" db="UniProtKB">
        <authorList>
            <consortium name="WormBaseParasite"/>
        </authorList>
    </citation>
    <scope>IDENTIFICATION</scope>
</reference>
<keyword evidence="2" id="KW-1185">Reference proteome</keyword>
<keyword evidence="1" id="KW-1133">Transmembrane helix</keyword>
<dbReference type="Proteomes" id="UP000095283">
    <property type="component" value="Unplaced"/>
</dbReference>
<dbReference type="WBParaSite" id="Hba_07267">
    <property type="protein sequence ID" value="Hba_07267"/>
    <property type="gene ID" value="Hba_07267"/>
</dbReference>
<proteinExistence type="predicted"/>
<keyword evidence="1" id="KW-0812">Transmembrane</keyword>
<evidence type="ECO:0000313" key="3">
    <source>
        <dbReference type="WBParaSite" id="Hba_07267"/>
    </source>
</evidence>